<keyword evidence="1" id="KW-1133">Transmembrane helix</keyword>
<name>A0A846MF84_9BACL</name>
<evidence type="ECO:0000313" key="3">
    <source>
        <dbReference type="Proteomes" id="UP000532769"/>
    </source>
</evidence>
<dbReference type="EMBL" id="JAASRS010000001">
    <property type="protein sequence ID" value="NIK14930.1"/>
    <property type="molecule type" value="Genomic_DNA"/>
</dbReference>
<evidence type="ECO:0000256" key="1">
    <source>
        <dbReference type="SAM" id="Phobius"/>
    </source>
</evidence>
<sequence>MKYGWWIWGLSLPAFLVTYVYSFFLASKIAYESQTDCRPKFIFTPKDVPYCSDIYPIDVFLISLKTYPLSYLCIASGMFFVLYPLYQLHKKTFVQSDIFSAVMDSCPISLSFFRL</sequence>
<feature type="transmembrane region" description="Helical" evidence="1">
    <location>
        <begin position="69"/>
        <end position="86"/>
    </location>
</feature>
<organism evidence="2 3">
    <name type="scientific">Saccharococcus thermophilus</name>
    <dbReference type="NCBI Taxonomy" id="29396"/>
    <lineage>
        <taxon>Bacteria</taxon>
        <taxon>Bacillati</taxon>
        <taxon>Bacillota</taxon>
        <taxon>Bacilli</taxon>
        <taxon>Bacillales</taxon>
        <taxon>Anoxybacillaceae</taxon>
        <taxon>Saccharococcus</taxon>
    </lineage>
</organism>
<dbReference type="RefSeq" id="WP_166909457.1">
    <property type="nucleotide sequence ID" value="NZ_JAASRS010000001.1"/>
</dbReference>
<protein>
    <submittedName>
        <fullName evidence="2">Uncharacterized protein</fullName>
    </submittedName>
</protein>
<accession>A0A846MF84</accession>
<dbReference type="AlphaFoldDB" id="A0A846MF84"/>
<feature type="transmembrane region" description="Helical" evidence="1">
    <location>
        <begin position="6"/>
        <end position="26"/>
    </location>
</feature>
<proteinExistence type="predicted"/>
<keyword evidence="1" id="KW-0472">Membrane</keyword>
<keyword evidence="1" id="KW-0812">Transmembrane</keyword>
<reference evidence="2 3" key="1">
    <citation type="submission" date="2020-03" db="EMBL/GenBank/DDBJ databases">
        <title>Genomic Encyclopedia of Archaeal and Bacterial Type Strains, Phase II (KMG-II): from individual species to whole genera.</title>
        <authorList>
            <person name="Goeker M."/>
        </authorList>
    </citation>
    <scope>NUCLEOTIDE SEQUENCE [LARGE SCALE GENOMIC DNA]</scope>
    <source>
        <strain evidence="2 3">DSM 4749</strain>
    </source>
</reference>
<comment type="caution">
    <text evidence="2">The sequence shown here is derived from an EMBL/GenBank/DDBJ whole genome shotgun (WGS) entry which is preliminary data.</text>
</comment>
<dbReference type="Proteomes" id="UP000532769">
    <property type="component" value="Unassembled WGS sequence"/>
</dbReference>
<evidence type="ECO:0000313" key="2">
    <source>
        <dbReference type="EMBL" id="NIK14930.1"/>
    </source>
</evidence>
<keyword evidence="3" id="KW-1185">Reference proteome</keyword>
<gene>
    <name evidence="2" type="ORF">BDD39_001440</name>
</gene>